<dbReference type="Gene3D" id="1.10.405.10">
    <property type="entry name" value="Guanine Nucleotide Dissociation Inhibitor, domain 1"/>
    <property type="match status" value="1"/>
</dbReference>
<dbReference type="InterPro" id="IPR018203">
    <property type="entry name" value="GDP_dissociation_inhibitor"/>
</dbReference>
<dbReference type="Gene3D" id="3.50.50.60">
    <property type="entry name" value="FAD/NAD(P)-binding domain"/>
    <property type="match status" value="1"/>
</dbReference>
<dbReference type="Proteomes" id="UP000036681">
    <property type="component" value="Unplaced"/>
</dbReference>
<protein>
    <submittedName>
        <fullName evidence="4">Tudor domain-containing protein</fullName>
    </submittedName>
</protein>
<accession>A0A0M3I499</accession>
<dbReference type="Pfam" id="PF00996">
    <property type="entry name" value="GDI"/>
    <property type="match status" value="1"/>
</dbReference>
<dbReference type="PANTHER" id="PTHR11787">
    <property type="entry name" value="RAB GDP-DISSOCIATION INHIBITOR"/>
    <property type="match status" value="1"/>
</dbReference>
<reference evidence="4" key="1">
    <citation type="submission" date="2016-05" db="UniProtKB">
        <authorList>
            <consortium name="WormBaseParasite"/>
        </authorList>
    </citation>
    <scope>IDENTIFICATION</scope>
</reference>
<dbReference type="SUPFAM" id="SSF51905">
    <property type="entry name" value="FAD/NAD(P)-binding domain"/>
    <property type="match status" value="2"/>
</dbReference>
<dbReference type="Gene3D" id="2.30.30.140">
    <property type="match status" value="1"/>
</dbReference>
<dbReference type="GO" id="GO:0015031">
    <property type="term" value="P:protein transport"/>
    <property type="evidence" value="ECO:0007669"/>
    <property type="project" value="InterPro"/>
</dbReference>
<dbReference type="FunFam" id="3.50.50.60:FF:000232">
    <property type="entry name" value="Rab GDP dissociation inhibitor"/>
    <property type="match status" value="1"/>
</dbReference>
<sequence length="1145" mass="130103">MISEAVSRPFLCQNGRGIRCHRSWNRSQGNIHFSFCYDAMILLTQRMLITLTNTFVRGQFIPLQECILSGMLSVSGKKILHIDRNNYYGGESASLTPLEQLFEKFLGPNAKPSTDMGRGRDWNVDLIPKFLMANGSLVKLLIHTGVTRYLEFKSIEGSYVYKGGKVYKVPADEMEALATSLMGMFEKRRFKKFLIWVQNFDINNKATYEGMDPNTHTMQQVYEKFGLDENTADFTGHALALYRDDNYKNELFAPTVEKIRLYSDSLARYGKSPYLYPLYGLGELPQGFARLSAIYGGTYMLDKPVDCIVYENGKVVGVKSGNDVAKCKQVYCDPSYVPDKVKKVGQVIRAICLLNHTIPNTNDAQSCQIIIPQKQVGRHYDIYISLVSNVNMVAPKGWYIAMVSTTVETSNPEAEILPGLQLLGPITEKFVRISDVYEPTDMGAESQVFISRSYDPTTHFETTCKDVLDIFQRGTTTEFDFSKITHLSIFSERCAVVDACVGAMWLGELCYTFSLNRFVVQHRMGSKEDFDTFAKEVIRIIRRFKNGCSTLEFADQYFQTHDRSSTRFPFGYRGIEALMAACEKLGIIFKNGSRWFVASTGEKLPDVGRLKHMGMDIRAATEEREEGEQADWLKHADYKLRLALRPPVPPLRGQRRLVRLIEMCNGRDGKVTFEELRSAYLRYYGTDLDRKELFRLNGLEVEDLKGIGTFTVLSERMRGIIDVRMKDNAIVMSVHEEGEPIEPAFLADFENPAVVNGNKEGTRERSVATAVVMLDNRDAVARRGYFRGDINKSKSDVTLRSVCSITSQIPVERPLKMDNRAANDDALLPAAVMQVTWADLKVYRMLKENDEWMHVEQLKAKLQERDFHISDVTIIELLFNYPHIFCDVSAVDSYAIALCDGAPPPNEHCTIPSSLSLSAAVTRHVLNCYSTYSPCKTRKAHLMDMDVVPARNAQFRFKVQFLLADSVNAGRDILEKDLGNFYKSRWNDEEWRMQQQIEGQYCVVYLPARNCICRAYCKKAPMSNGRVWVFLIDYLTERLVPVREIRKLHEQFASRPAYGVIAYTAGFDVFDTEVFDDLFHQLKGAFLKKDVEGNSPVLIDVFSDPSDGRCRILKVESALNKAVCLPHVMAEKGVIMLEENATLGW</sequence>
<dbReference type="InterPro" id="IPR000806">
    <property type="entry name" value="RabGDI"/>
</dbReference>
<dbReference type="GO" id="GO:0005093">
    <property type="term" value="F:Rab GDP-dissociation inhibitor activity"/>
    <property type="evidence" value="ECO:0007669"/>
    <property type="project" value="InterPro"/>
</dbReference>
<dbReference type="PRINTS" id="PR00892">
    <property type="entry name" value="RABGDI"/>
</dbReference>
<keyword evidence="3" id="KW-1185">Reference proteome</keyword>
<dbReference type="AlphaFoldDB" id="A0A0M3I499"/>
<dbReference type="InterPro" id="IPR036188">
    <property type="entry name" value="FAD/NAD-bd_sf"/>
</dbReference>
<feature type="domain" description="Tudor" evidence="2">
    <location>
        <begin position="977"/>
        <end position="1056"/>
    </location>
</feature>
<dbReference type="FunFam" id="3.30.519.10:FF:000014">
    <property type="entry name" value="Rab GDP dissociation inhibitor"/>
    <property type="match status" value="1"/>
</dbReference>
<dbReference type="WBParaSite" id="ALUE_0001157401-mRNA-1">
    <property type="protein sequence ID" value="ALUE_0001157401-mRNA-1"/>
    <property type="gene ID" value="ALUE_0001157401"/>
</dbReference>
<organism evidence="3 4">
    <name type="scientific">Ascaris lumbricoides</name>
    <name type="common">Giant roundworm</name>
    <dbReference type="NCBI Taxonomy" id="6252"/>
    <lineage>
        <taxon>Eukaryota</taxon>
        <taxon>Metazoa</taxon>
        <taxon>Ecdysozoa</taxon>
        <taxon>Nematoda</taxon>
        <taxon>Chromadorea</taxon>
        <taxon>Rhabditida</taxon>
        <taxon>Spirurina</taxon>
        <taxon>Ascaridomorpha</taxon>
        <taxon>Ascaridoidea</taxon>
        <taxon>Ascarididae</taxon>
        <taxon>Ascaris</taxon>
    </lineage>
</organism>
<dbReference type="PANTHER" id="PTHR11787:SF8">
    <property type="entry name" value="RAB GDP DISSOCIATION INHIBITOR"/>
    <property type="match status" value="1"/>
</dbReference>
<evidence type="ECO:0000259" key="2">
    <source>
        <dbReference type="Pfam" id="PF00567"/>
    </source>
</evidence>
<evidence type="ECO:0000256" key="1">
    <source>
        <dbReference type="ARBA" id="ARBA00005593"/>
    </source>
</evidence>
<evidence type="ECO:0000313" key="3">
    <source>
        <dbReference type="Proteomes" id="UP000036681"/>
    </source>
</evidence>
<dbReference type="SUPFAM" id="SSF63748">
    <property type="entry name" value="Tudor/PWWP/MBT"/>
    <property type="match status" value="1"/>
</dbReference>
<comment type="similarity">
    <text evidence="1">Belongs to the Rab GDI family.</text>
</comment>
<dbReference type="Gene3D" id="3.30.519.10">
    <property type="entry name" value="Guanine Nucleotide Dissociation Inhibitor, domain 2"/>
    <property type="match status" value="1"/>
</dbReference>
<dbReference type="PRINTS" id="PR00891">
    <property type="entry name" value="RABGDIREP"/>
</dbReference>
<dbReference type="InterPro" id="IPR002999">
    <property type="entry name" value="Tudor"/>
</dbReference>
<proteinExistence type="inferred from homology"/>
<dbReference type="FunFam" id="1.10.405.10:FF:000001">
    <property type="entry name" value="Rab GDP dissociation inhibitor"/>
    <property type="match status" value="1"/>
</dbReference>
<dbReference type="Pfam" id="PF00567">
    <property type="entry name" value="TUDOR"/>
    <property type="match status" value="1"/>
</dbReference>
<dbReference type="GO" id="GO:0005737">
    <property type="term" value="C:cytoplasm"/>
    <property type="evidence" value="ECO:0007669"/>
    <property type="project" value="TreeGrafter"/>
</dbReference>
<name>A0A0M3I499_ASCLU</name>
<evidence type="ECO:0000313" key="4">
    <source>
        <dbReference type="WBParaSite" id="ALUE_0001157401-mRNA-1"/>
    </source>
</evidence>
<dbReference type="GO" id="GO:0007264">
    <property type="term" value="P:small GTPase-mediated signal transduction"/>
    <property type="evidence" value="ECO:0007669"/>
    <property type="project" value="InterPro"/>
</dbReference>
<dbReference type="GO" id="GO:0016192">
    <property type="term" value="P:vesicle-mediated transport"/>
    <property type="evidence" value="ECO:0007669"/>
    <property type="project" value="TreeGrafter"/>
</dbReference>
<dbReference type="CDD" id="cd20379">
    <property type="entry name" value="Tudor_dTUD-like"/>
    <property type="match status" value="1"/>
</dbReference>